<dbReference type="Gene3D" id="3.30.40.10">
    <property type="entry name" value="Zinc/RING finger domain, C3HC4 (zinc finger)"/>
    <property type="match status" value="1"/>
</dbReference>
<sequence>MELEHTVIILHRRRRLLKETYESESESEWDTDMVIILAILLCALLFTLGLNAFACRGRGFLNIFSNSPAAAEVAGLKKRDLRHLPMAVYGSGDDGSGSECPICLGEFVDGQTIRVLPKCGHGFHVECIDKWLISHASCPNCRISPLQSPPRISTQS</sequence>
<evidence type="ECO:0000259" key="6">
    <source>
        <dbReference type="PROSITE" id="PS50089"/>
    </source>
</evidence>
<evidence type="ECO:0000256" key="5">
    <source>
        <dbReference type="SAM" id="Phobius"/>
    </source>
</evidence>
<feature type="transmembrane region" description="Helical" evidence="5">
    <location>
        <begin position="33"/>
        <end position="54"/>
    </location>
</feature>
<proteinExistence type="predicted"/>
<keyword evidence="8" id="KW-1185">Reference proteome</keyword>
<dbReference type="PROSITE" id="PS50089">
    <property type="entry name" value="ZF_RING_2"/>
    <property type="match status" value="1"/>
</dbReference>
<evidence type="ECO:0000256" key="2">
    <source>
        <dbReference type="ARBA" id="ARBA00022771"/>
    </source>
</evidence>
<dbReference type="Pfam" id="PF13639">
    <property type="entry name" value="zf-RING_2"/>
    <property type="match status" value="1"/>
</dbReference>
<organism evidence="7 8">
    <name type="scientific">Perilla frutescens var. hirtella</name>
    <name type="common">Perilla citriodora</name>
    <name type="synonym">Perilla setoyensis</name>
    <dbReference type="NCBI Taxonomy" id="608512"/>
    <lineage>
        <taxon>Eukaryota</taxon>
        <taxon>Viridiplantae</taxon>
        <taxon>Streptophyta</taxon>
        <taxon>Embryophyta</taxon>
        <taxon>Tracheophyta</taxon>
        <taxon>Spermatophyta</taxon>
        <taxon>Magnoliopsida</taxon>
        <taxon>eudicotyledons</taxon>
        <taxon>Gunneridae</taxon>
        <taxon>Pentapetalae</taxon>
        <taxon>asterids</taxon>
        <taxon>lamiids</taxon>
        <taxon>Lamiales</taxon>
        <taxon>Lamiaceae</taxon>
        <taxon>Nepetoideae</taxon>
        <taxon>Elsholtzieae</taxon>
        <taxon>Perilla</taxon>
    </lineage>
</organism>
<keyword evidence="1" id="KW-0479">Metal-binding</keyword>
<dbReference type="GO" id="GO:0008270">
    <property type="term" value="F:zinc ion binding"/>
    <property type="evidence" value="ECO:0007669"/>
    <property type="project" value="UniProtKB-KW"/>
</dbReference>
<evidence type="ECO:0000256" key="1">
    <source>
        <dbReference type="ARBA" id="ARBA00022723"/>
    </source>
</evidence>
<evidence type="ECO:0000256" key="4">
    <source>
        <dbReference type="PROSITE-ProRule" id="PRU00175"/>
    </source>
</evidence>
<comment type="caution">
    <text evidence="7">The sequence shown here is derived from an EMBL/GenBank/DDBJ whole genome shotgun (WGS) entry which is preliminary data.</text>
</comment>
<reference evidence="7 8" key="1">
    <citation type="journal article" date="2021" name="Nat. Commun.">
        <title>Incipient diploidization of the medicinal plant Perilla within 10,000 years.</title>
        <authorList>
            <person name="Zhang Y."/>
            <person name="Shen Q."/>
            <person name="Leng L."/>
            <person name="Zhang D."/>
            <person name="Chen S."/>
            <person name="Shi Y."/>
            <person name="Ning Z."/>
            <person name="Chen S."/>
        </authorList>
    </citation>
    <scope>NUCLEOTIDE SEQUENCE [LARGE SCALE GENOMIC DNA]</scope>
    <source>
        <strain evidence="8">cv. PC099</strain>
    </source>
</reference>
<evidence type="ECO:0000313" key="8">
    <source>
        <dbReference type="Proteomes" id="UP001190926"/>
    </source>
</evidence>
<dbReference type="Proteomes" id="UP001190926">
    <property type="component" value="Unassembled WGS sequence"/>
</dbReference>
<dbReference type="SMART" id="SM00184">
    <property type="entry name" value="RING"/>
    <property type="match status" value="1"/>
</dbReference>
<keyword evidence="5" id="KW-0812">Transmembrane</keyword>
<dbReference type="InterPro" id="IPR001841">
    <property type="entry name" value="Znf_RING"/>
</dbReference>
<accession>A0AAD4J0B0</accession>
<dbReference type="SUPFAM" id="SSF57850">
    <property type="entry name" value="RING/U-box"/>
    <property type="match status" value="1"/>
</dbReference>
<keyword evidence="5" id="KW-0472">Membrane</keyword>
<dbReference type="InterPro" id="IPR013083">
    <property type="entry name" value="Znf_RING/FYVE/PHD"/>
</dbReference>
<dbReference type="InterPro" id="IPR052788">
    <property type="entry name" value="RING-type_E3_ligase_ATL"/>
</dbReference>
<dbReference type="EMBL" id="SDAM02000322">
    <property type="protein sequence ID" value="KAH6824731.1"/>
    <property type="molecule type" value="Genomic_DNA"/>
</dbReference>
<keyword evidence="5" id="KW-1133">Transmembrane helix</keyword>
<gene>
    <name evidence="7" type="ORF">C2S53_009704</name>
</gene>
<name>A0AAD4J0B0_PERFH</name>
<dbReference type="PANTHER" id="PTHR45798">
    <property type="entry name" value="RING-H2 FINGER PROTEIN ATL61-RELATED-RELATED"/>
    <property type="match status" value="1"/>
</dbReference>
<feature type="domain" description="RING-type" evidence="6">
    <location>
        <begin position="100"/>
        <end position="142"/>
    </location>
</feature>
<evidence type="ECO:0000256" key="3">
    <source>
        <dbReference type="ARBA" id="ARBA00022833"/>
    </source>
</evidence>
<dbReference type="PANTHER" id="PTHR45798:SF44">
    <property type="entry name" value="RING-H2 FINGER PROTEIN ATL74"/>
    <property type="match status" value="1"/>
</dbReference>
<dbReference type="AlphaFoldDB" id="A0AAD4J0B0"/>
<evidence type="ECO:0000313" key="7">
    <source>
        <dbReference type="EMBL" id="KAH6824731.1"/>
    </source>
</evidence>
<keyword evidence="2 4" id="KW-0863">Zinc-finger</keyword>
<dbReference type="CDD" id="cd16461">
    <property type="entry name" value="RING-H2_EL5-like"/>
    <property type="match status" value="1"/>
</dbReference>
<protein>
    <recommendedName>
        <fullName evidence="6">RING-type domain-containing protein</fullName>
    </recommendedName>
</protein>
<keyword evidence="3" id="KW-0862">Zinc</keyword>